<feature type="region of interest" description="Disordered" evidence="1">
    <location>
        <begin position="293"/>
        <end position="320"/>
    </location>
</feature>
<feature type="compositionally biased region" description="Low complexity" evidence="1">
    <location>
        <begin position="166"/>
        <end position="181"/>
    </location>
</feature>
<gene>
    <name evidence="2" type="ORF">CROQUDRAFT_633688</name>
</gene>
<sequence length="384" mass="41661">MSYHRSSRPNQDCILPRNQVQYSSTLQPSPMDARFYVPTQNMPAPTSNYPSSRTQHYSQNNSTSLPAPYFPESKPETAPAKHNLYEYGDVDYSPTPQQHQSCDNCGYQYRCTRNTQGHTSSSTLLPSCDRCLANSLPCTTNYAMSYSSHPPSFPARSHPSGYVQTSNYSRPSNSSPPRANPHYVTSEVHGAQPLRTFDSSNAASPNQHCSSRSNASKSTTASPSTSHSATSSGGKESFEHATKRPHARGYITTLDARLSRLEAMLGELVPSAADQLKPGSKSTYPVEDLKTNQEKSDIARKTKANPSELTPALGTRRDTLGIPDNPLLDGALEDALLAARPVHRDSYLGAGTLYGSSSGTGSKSIRPPLSTKIATTHLLFGNKS</sequence>
<evidence type="ECO:0000256" key="1">
    <source>
        <dbReference type="SAM" id="MobiDB-lite"/>
    </source>
</evidence>
<feature type="region of interest" description="Disordered" evidence="1">
    <location>
        <begin position="39"/>
        <end position="61"/>
    </location>
</feature>
<keyword evidence="3" id="KW-1185">Reference proteome</keyword>
<reference evidence="2" key="1">
    <citation type="submission" date="2013-11" db="EMBL/GenBank/DDBJ databases">
        <title>Genome sequence of the fusiform rust pathogen reveals effectors for host alternation and coevolution with pine.</title>
        <authorList>
            <consortium name="DOE Joint Genome Institute"/>
            <person name="Smith K."/>
            <person name="Pendleton A."/>
            <person name="Kubisiak T."/>
            <person name="Anderson C."/>
            <person name="Salamov A."/>
            <person name="Aerts A."/>
            <person name="Riley R."/>
            <person name="Clum A."/>
            <person name="Lindquist E."/>
            <person name="Ence D."/>
            <person name="Campbell M."/>
            <person name="Kronenberg Z."/>
            <person name="Feau N."/>
            <person name="Dhillon B."/>
            <person name="Hamelin R."/>
            <person name="Burleigh J."/>
            <person name="Smith J."/>
            <person name="Yandell M."/>
            <person name="Nelson C."/>
            <person name="Grigoriev I."/>
            <person name="Davis J."/>
        </authorList>
    </citation>
    <scope>NUCLEOTIDE SEQUENCE</scope>
    <source>
        <strain evidence="2">G11</strain>
    </source>
</reference>
<name>A0A9P6NV85_9BASI</name>
<feature type="compositionally biased region" description="Low complexity" evidence="1">
    <location>
        <begin position="213"/>
        <end position="232"/>
    </location>
</feature>
<dbReference type="AlphaFoldDB" id="A0A9P6NV85"/>
<proteinExistence type="predicted"/>
<organism evidence="2 3">
    <name type="scientific">Cronartium quercuum f. sp. fusiforme G11</name>
    <dbReference type="NCBI Taxonomy" id="708437"/>
    <lineage>
        <taxon>Eukaryota</taxon>
        <taxon>Fungi</taxon>
        <taxon>Dikarya</taxon>
        <taxon>Basidiomycota</taxon>
        <taxon>Pucciniomycotina</taxon>
        <taxon>Pucciniomycetes</taxon>
        <taxon>Pucciniales</taxon>
        <taxon>Coleosporiaceae</taxon>
        <taxon>Cronartium</taxon>
    </lineage>
</organism>
<accession>A0A9P6NV85</accession>
<dbReference type="Proteomes" id="UP000886653">
    <property type="component" value="Unassembled WGS sequence"/>
</dbReference>
<feature type="region of interest" description="Disordered" evidence="1">
    <location>
        <begin position="196"/>
        <end position="244"/>
    </location>
</feature>
<dbReference type="EMBL" id="MU167216">
    <property type="protein sequence ID" value="KAG0151007.1"/>
    <property type="molecule type" value="Genomic_DNA"/>
</dbReference>
<feature type="compositionally biased region" description="Polar residues" evidence="1">
    <location>
        <begin position="197"/>
        <end position="212"/>
    </location>
</feature>
<comment type="caution">
    <text evidence="2">The sequence shown here is derived from an EMBL/GenBank/DDBJ whole genome shotgun (WGS) entry which is preliminary data.</text>
</comment>
<evidence type="ECO:0000313" key="3">
    <source>
        <dbReference type="Proteomes" id="UP000886653"/>
    </source>
</evidence>
<evidence type="ECO:0000313" key="2">
    <source>
        <dbReference type="EMBL" id="KAG0151007.1"/>
    </source>
</evidence>
<protein>
    <submittedName>
        <fullName evidence="2">Uncharacterized protein</fullName>
    </submittedName>
</protein>
<dbReference type="OrthoDB" id="2506100at2759"/>
<feature type="region of interest" description="Disordered" evidence="1">
    <location>
        <begin position="147"/>
        <end position="184"/>
    </location>
</feature>